<evidence type="ECO:0000256" key="5">
    <source>
        <dbReference type="ARBA" id="ARBA00022525"/>
    </source>
</evidence>
<dbReference type="GO" id="GO:0006979">
    <property type="term" value="P:response to oxidative stress"/>
    <property type="evidence" value="ECO:0007669"/>
    <property type="project" value="InterPro"/>
</dbReference>
<reference evidence="24" key="1">
    <citation type="journal article" date="2021" name="bioRxiv">
        <title>Whole Genome Assembly and Annotation of Northern Wild Rice, Zizania palustris L., Supports a Whole Genome Duplication in the Zizania Genus.</title>
        <authorList>
            <person name="Haas M."/>
            <person name="Kono T."/>
            <person name="Macchietto M."/>
            <person name="Millas R."/>
            <person name="McGilp L."/>
            <person name="Shao M."/>
            <person name="Duquette J."/>
            <person name="Hirsch C.N."/>
            <person name="Kimball J."/>
        </authorList>
    </citation>
    <scope>NUCLEOTIDE SEQUENCE</scope>
    <source>
        <tissue evidence="24">Fresh leaf tissue</tissue>
    </source>
</reference>
<organism evidence="24 25">
    <name type="scientific">Zizania palustris</name>
    <name type="common">Northern wild rice</name>
    <dbReference type="NCBI Taxonomy" id="103762"/>
    <lineage>
        <taxon>Eukaryota</taxon>
        <taxon>Viridiplantae</taxon>
        <taxon>Streptophyta</taxon>
        <taxon>Embryophyta</taxon>
        <taxon>Tracheophyta</taxon>
        <taxon>Spermatophyta</taxon>
        <taxon>Magnoliopsida</taxon>
        <taxon>Liliopsida</taxon>
        <taxon>Poales</taxon>
        <taxon>Poaceae</taxon>
        <taxon>BOP clade</taxon>
        <taxon>Oryzoideae</taxon>
        <taxon>Oryzeae</taxon>
        <taxon>Zizaniinae</taxon>
        <taxon>Zizania</taxon>
    </lineage>
</organism>
<evidence type="ECO:0000256" key="11">
    <source>
        <dbReference type="ARBA" id="ARBA00023002"/>
    </source>
</evidence>
<comment type="cofactor">
    <cofactor evidence="19">
        <name>Ca(2+)</name>
        <dbReference type="ChEBI" id="CHEBI:29108"/>
    </cofactor>
    <text evidence="19">Binds 2 calcium ions per subunit.</text>
</comment>
<feature type="disulfide bond" evidence="21">
    <location>
        <begin position="130"/>
        <end position="337"/>
    </location>
</feature>
<dbReference type="InterPro" id="IPR033905">
    <property type="entry name" value="Secretory_peroxidase"/>
</dbReference>
<evidence type="ECO:0000256" key="17">
    <source>
        <dbReference type="PIRSR" id="PIRSR600823-1"/>
    </source>
</evidence>
<dbReference type="GO" id="GO:0046872">
    <property type="term" value="F:metal ion binding"/>
    <property type="evidence" value="ECO:0007669"/>
    <property type="project" value="UniProtKB-KW"/>
</dbReference>
<dbReference type="PANTHER" id="PTHR31235">
    <property type="entry name" value="PEROXIDASE 25-RELATED"/>
    <property type="match status" value="1"/>
</dbReference>
<keyword evidence="13 21" id="KW-1015">Disulfide bond</keyword>
<evidence type="ECO:0000259" key="23">
    <source>
        <dbReference type="PROSITE" id="PS50873"/>
    </source>
</evidence>
<dbReference type="InterPro" id="IPR000823">
    <property type="entry name" value="Peroxidase_pln"/>
</dbReference>
<dbReference type="GO" id="GO:0042744">
    <property type="term" value="P:hydrogen peroxide catabolic process"/>
    <property type="evidence" value="ECO:0007669"/>
    <property type="project" value="UniProtKB-KW"/>
</dbReference>
<feature type="active site" description="Proton acceptor" evidence="17">
    <location>
        <position position="75"/>
    </location>
</feature>
<reference evidence="24" key="2">
    <citation type="submission" date="2021-02" db="EMBL/GenBank/DDBJ databases">
        <authorList>
            <person name="Kimball J.A."/>
            <person name="Haas M.W."/>
            <person name="Macchietto M."/>
            <person name="Kono T."/>
            <person name="Duquette J."/>
            <person name="Shao M."/>
        </authorList>
    </citation>
    <scope>NUCLEOTIDE SEQUENCE</scope>
    <source>
        <tissue evidence="24">Fresh leaf tissue</tissue>
    </source>
</reference>
<feature type="binding site" evidence="19">
    <location>
        <position position="81"/>
    </location>
    <ligand>
        <name>Ca(2+)</name>
        <dbReference type="ChEBI" id="CHEBI:29108"/>
        <label>1</label>
    </ligand>
</feature>
<evidence type="ECO:0000256" key="15">
    <source>
        <dbReference type="ARBA" id="ARBA00023324"/>
    </source>
</evidence>
<dbReference type="FunFam" id="1.10.520.10:FF:000001">
    <property type="entry name" value="Peroxidase"/>
    <property type="match status" value="1"/>
</dbReference>
<evidence type="ECO:0000313" key="25">
    <source>
        <dbReference type="Proteomes" id="UP000729402"/>
    </source>
</evidence>
<feature type="site" description="Transition state stabilizer" evidence="20">
    <location>
        <position position="71"/>
    </location>
</feature>
<evidence type="ECO:0000256" key="4">
    <source>
        <dbReference type="ARBA" id="ARBA00012313"/>
    </source>
</evidence>
<dbReference type="EC" id="1.11.1.7" evidence="4"/>
<sequence>MAMQQLVAKLLALSVVVLVMMSSPIAGTASYPSLLQVGHYRQSCPAAESVVRATVEGYFSRDPTVTAPLLRLHFHDCFVRGCDGSVLLNATAASGPAEKDAMPNQSLDGFYVIDAAKAALEFKCPGVVSCADILALAARDAVSLATAGNTSGASLWEVPTGRRDGRVSAAAEAVANLPSSFADFAKLKKQFASKGLNVNDLAILSGAHAIGNSHCASFAKRLYNFTGHGDADPSLDASYAAALRASCPPRFDNATTVEMVPGSSTSFDADYYKLVASHRGLFHSDQALLQDQQAGAVVYSLLTSSKKSFLRRFGASMVRMGRAGVLTGAAGEIRHNCALLN</sequence>
<feature type="domain" description="Plant heme peroxidase family profile" evidence="23">
    <location>
        <begin position="34"/>
        <end position="341"/>
    </location>
</feature>
<feature type="binding site" evidence="19">
    <location>
        <position position="98"/>
    </location>
    <ligand>
        <name>Ca(2+)</name>
        <dbReference type="ChEBI" id="CHEBI:29108"/>
        <label>1</label>
    </ligand>
</feature>
<feature type="disulfide bond" evidence="21">
    <location>
        <begin position="77"/>
        <end position="82"/>
    </location>
</feature>
<keyword evidence="6" id="KW-0575">Peroxidase</keyword>
<feature type="binding site" evidence="19">
    <location>
        <position position="79"/>
    </location>
    <ligand>
        <name>Ca(2+)</name>
        <dbReference type="ChEBI" id="CHEBI:29108"/>
        <label>1</label>
    </ligand>
</feature>
<dbReference type="CDD" id="cd00693">
    <property type="entry name" value="secretory_peroxidase"/>
    <property type="match status" value="1"/>
</dbReference>
<keyword evidence="5" id="KW-0964">Secreted</keyword>
<feature type="disulfide bond" evidence="21">
    <location>
        <begin position="44"/>
        <end position="124"/>
    </location>
</feature>
<comment type="cofactor">
    <cofactor evidence="19">
        <name>heme b</name>
        <dbReference type="ChEBI" id="CHEBI:60344"/>
    </cofactor>
    <text evidence="19">Binds 1 heme b (iron(II)-protoporphyrin IX) group per subunit.</text>
</comment>
<keyword evidence="9 22" id="KW-0732">Signal</keyword>
<evidence type="ECO:0000256" key="13">
    <source>
        <dbReference type="ARBA" id="ARBA00023157"/>
    </source>
</evidence>
<dbReference type="InterPro" id="IPR002016">
    <property type="entry name" value="Haem_peroxidase"/>
</dbReference>
<comment type="catalytic activity">
    <reaction evidence="1">
        <text>2 a phenolic donor + H2O2 = 2 a phenolic radical donor + 2 H2O</text>
        <dbReference type="Rhea" id="RHEA:56136"/>
        <dbReference type="ChEBI" id="CHEBI:15377"/>
        <dbReference type="ChEBI" id="CHEBI:16240"/>
        <dbReference type="ChEBI" id="CHEBI:139520"/>
        <dbReference type="ChEBI" id="CHEBI:139521"/>
        <dbReference type="EC" id="1.11.1.7"/>
    </reaction>
</comment>
<dbReference type="Pfam" id="PF00141">
    <property type="entry name" value="peroxidase"/>
    <property type="match status" value="1"/>
</dbReference>
<feature type="binding site" evidence="19">
    <location>
        <position position="85"/>
    </location>
    <ligand>
        <name>Ca(2+)</name>
        <dbReference type="ChEBI" id="CHEBI:29108"/>
        <label>1</label>
    </ligand>
</feature>
<keyword evidence="25" id="KW-1185">Reference proteome</keyword>
<comment type="similarity">
    <text evidence="3">Belongs to the peroxidase family. Ascorbate peroxidase subfamily.</text>
</comment>
<feature type="binding site" evidence="19">
    <location>
        <position position="268"/>
    </location>
    <ligand>
        <name>Ca(2+)</name>
        <dbReference type="ChEBI" id="CHEBI:29108"/>
        <label>2</label>
    </ligand>
</feature>
<dbReference type="PROSITE" id="PS00436">
    <property type="entry name" value="PEROXIDASE_2"/>
    <property type="match status" value="1"/>
</dbReference>
<evidence type="ECO:0000256" key="12">
    <source>
        <dbReference type="ARBA" id="ARBA00023004"/>
    </source>
</evidence>
<keyword evidence="10 19" id="KW-0106">Calcium</keyword>
<evidence type="ECO:0000256" key="6">
    <source>
        <dbReference type="ARBA" id="ARBA00022559"/>
    </source>
</evidence>
<dbReference type="GO" id="GO:0020037">
    <property type="term" value="F:heme binding"/>
    <property type="evidence" value="ECO:0007669"/>
    <property type="project" value="InterPro"/>
</dbReference>
<evidence type="ECO:0000256" key="1">
    <source>
        <dbReference type="ARBA" id="ARBA00000189"/>
    </source>
</evidence>
<dbReference type="EMBL" id="JAAALK010000079">
    <property type="protein sequence ID" value="KAG8099796.1"/>
    <property type="molecule type" value="Genomic_DNA"/>
</dbReference>
<keyword evidence="7" id="KW-0349">Heme</keyword>
<feature type="signal peptide" evidence="22">
    <location>
        <begin position="1"/>
        <end position="27"/>
    </location>
</feature>
<keyword evidence="11" id="KW-0560">Oxidoreductase</keyword>
<comment type="function">
    <text evidence="2">Removal of H(2)O(2), oxidation of toxic reductants, biosynthesis and degradation of lignin, suberization, auxin catabolism, response to environmental stresses such as wounding, pathogen attack and oxidative stress. These functions might be dependent on each isozyme/isoform in each plant tissue.</text>
</comment>
<evidence type="ECO:0000256" key="2">
    <source>
        <dbReference type="ARBA" id="ARBA00002322"/>
    </source>
</evidence>
<keyword evidence="15" id="KW-0376">Hydrogen peroxide</keyword>
<evidence type="ECO:0000313" key="24">
    <source>
        <dbReference type="EMBL" id="KAG8099796.1"/>
    </source>
</evidence>
<accession>A0A8J5WXP7</accession>
<feature type="binding site" description="axial binding residue" evidence="19">
    <location>
        <position position="208"/>
    </location>
    <ligand>
        <name>heme b</name>
        <dbReference type="ChEBI" id="CHEBI:60344"/>
    </ligand>
    <ligandPart>
        <name>Fe</name>
        <dbReference type="ChEBI" id="CHEBI:18248"/>
    </ligandPart>
</feature>
<keyword evidence="12 19" id="KW-0408">Iron</keyword>
<evidence type="ECO:0000256" key="3">
    <source>
        <dbReference type="ARBA" id="ARBA00006873"/>
    </source>
</evidence>
<evidence type="ECO:0000256" key="19">
    <source>
        <dbReference type="PIRSR" id="PIRSR600823-3"/>
    </source>
</evidence>
<feature type="binding site" evidence="19">
    <location>
        <position position="76"/>
    </location>
    <ligand>
        <name>Ca(2+)</name>
        <dbReference type="ChEBI" id="CHEBI:29108"/>
        <label>1</label>
    </ligand>
</feature>
<proteinExistence type="inferred from homology"/>
<keyword evidence="8 19" id="KW-0479">Metal-binding</keyword>
<evidence type="ECO:0000256" key="22">
    <source>
        <dbReference type="SAM" id="SignalP"/>
    </source>
</evidence>
<dbReference type="InterPro" id="IPR019793">
    <property type="entry name" value="Peroxidases_heam-ligand_BS"/>
</dbReference>
<evidence type="ECO:0000256" key="9">
    <source>
        <dbReference type="ARBA" id="ARBA00022729"/>
    </source>
</evidence>
<feature type="binding site" evidence="19">
    <location>
        <position position="83"/>
    </location>
    <ligand>
        <name>Ca(2+)</name>
        <dbReference type="ChEBI" id="CHEBI:29108"/>
        <label>1</label>
    </ligand>
</feature>
<evidence type="ECO:0000256" key="20">
    <source>
        <dbReference type="PIRSR" id="PIRSR600823-4"/>
    </source>
</evidence>
<evidence type="ECO:0000256" key="10">
    <source>
        <dbReference type="ARBA" id="ARBA00022837"/>
    </source>
</evidence>
<keyword evidence="14" id="KW-0325">Glycoprotein</keyword>
<dbReference type="PROSITE" id="PS00435">
    <property type="entry name" value="PEROXIDASE_1"/>
    <property type="match status" value="1"/>
</dbReference>
<protein>
    <recommendedName>
        <fullName evidence="16">Peroxidase 1</fullName>
        <ecNumber evidence="4">1.11.1.7</ecNumber>
    </recommendedName>
</protein>
<comment type="caution">
    <text evidence="24">The sequence shown here is derived from an EMBL/GenBank/DDBJ whole genome shotgun (WGS) entry which is preliminary data.</text>
</comment>
<dbReference type="PROSITE" id="PS50873">
    <property type="entry name" value="PEROXIDASE_4"/>
    <property type="match status" value="1"/>
</dbReference>
<feature type="chain" id="PRO_5035196235" description="Peroxidase 1" evidence="22">
    <location>
        <begin position="28"/>
        <end position="341"/>
    </location>
</feature>
<feature type="binding site" evidence="18">
    <location>
        <position position="178"/>
    </location>
    <ligand>
        <name>substrate</name>
    </ligand>
</feature>
<evidence type="ECO:0000256" key="16">
    <source>
        <dbReference type="ARBA" id="ARBA00072322"/>
    </source>
</evidence>
<evidence type="ECO:0000256" key="14">
    <source>
        <dbReference type="ARBA" id="ARBA00023180"/>
    </source>
</evidence>
<gene>
    <name evidence="24" type="ORF">GUJ93_ZPchr0013g34594</name>
</gene>
<evidence type="ECO:0000256" key="18">
    <source>
        <dbReference type="PIRSR" id="PIRSR600823-2"/>
    </source>
</evidence>
<evidence type="ECO:0000256" key="7">
    <source>
        <dbReference type="ARBA" id="ARBA00022617"/>
    </source>
</evidence>
<dbReference type="InterPro" id="IPR019794">
    <property type="entry name" value="Peroxidases_AS"/>
</dbReference>
<dbReference type="AlphaFoldDB" id="A0A8J5WXP7"/>
<name>A0A8J5WXP7_ZIZPA</name>
<dbReference type="GO" id="GO:0140825">
    <property type="term" value="F:lactoperoxidase activity"/>
    <property type="evidence" value="ECO:0007669"/>
    <property type="project" value="UniProtKB-EC"/>
</dbReference>
<feature type="disulfide bond" evidence="21">
    <location>
        <begin position="215"/>
        <end position="247"/>
    </location>
</feature>
<evidence type="ECO:0000256" key="8">
    <source>
        <dbReference type="ARBA" id="ARBA00022723"/>
    </source>
</evidence>
<dbReference type="FunFam" id="1.10.420.10:FF:000008">
    <property type="entry name" value="Peroxidase"/>
    <property type="match status" value="1"/>
</dbReference>
<evidence type="ECO:0000256" key="21">
    <source>
        <dbReference type="PIRSR" id="PIRSR600823-5"/>
    </source>
</evidence>
<dbReference type="OrthoDB" id="2113341at2759"/>
<dbReference type="Proteomes" id="UP000729402">
    <property type="component" value="Unassembled WGS sequence"/>
</dbReference>